<comment type="caution">
    <text evidence="2">The sequence shown here is derived from an EMBL/GenBank/DDBJ whole genome shotgun (WGS) entry which is preliminary data.</text>
</comment>
<accession>A0AAE0ADK0</accession>
<proteinExistence type="predicted"/>
<protein>
    <submittedName>
        <fullName evidence="2">Uncharacterized protein</fullName>
    </submittedName>
</protein>
<dbReference type="AlphaFoldDB" id="A0AAE0ADK0"/>
<organism evidence="2 3">
    <name type="scientific">Dipteronia sinensis</name>
    <dbReference type="NCBI Taxonomy" id="43782"/>
    <lineage>
        <taxon>Eukaryota</taxon>
        <taxon>Viridiplantae</taxon>
        <taxon>Streptophyta</taxon>
        <taxon>Embryophyta</taxon>
        <taxon>Tracheophyta</taxon>
        <taxon>Spermatophyta</taxon>
        <taxon>Magnoliopsida</taxon>
        <taxon>eudicotyledons</taxon>
        <taxon>Gunneridae</taxon>
        <taxon>Pentapetalae</taxon>
        <taxon>rosids</taxon>
        <taxon>malvids</taxon>
        <taxon>Sapindales</taxon>
        <taxon>Sapindaceae</taxon>
        <taxon>Hippocastanoideae</taxon>
        <taxon>Acereae</taxon>
        <taxon>Dipteronia</taxon>
    </lineage>
</organism>
<keyword evidence="3" id="KW-1185">Reference proteome</keyword>
<evidence type="ECO:0000313" key="3">
    <source>
        <dbReference type="Proteomes" id="UP001281410"/>
    </source>
</evidence>
<reference evidence="2" key="1">
    <citation type="journal article" date="2023" name="Plant J.">
        <title>Genome sequences and population genomics provide insights into the demographic history, inbreeding, and mutation load of two 'living fossil' tree species of Dipteronia.</title>
        <authorList>
            <person name="Feng Y."/>
            <person name="Comes H.P."/>
            <person name="Chen J."/>
            <person name="Zhu S."/>
            <person name="Lu R."/>
            <person name="Zhang X."/>
            <person name="Li P."/>
            <person name="Qiu J."/>
            <person name="Olsen K.M."/>
            <person name="Qiu Y."/>
        </authorList>
    </citation>
    <scope>NUCLEOTIDE SEQUENCE</scope>
    <source>
        <strain evidence="2">NBL</strain>
    </source>
</reference>
<evidence type="ECO:0000256" key="1">
    <source>
        <dbReference type="SAM" id="MobiDB-lite"/>
    </source>
</evidence>
<evidence type="ECO:0000313" key="2">
    <source>
        <dbReference type="EMBL" id="KAK3211636.1"/>
    </source>
</evidence>
<gene>
    <name evidence="2" type="ORF">Dsin_016342</name>
</gene>
<dbReference type="Proteomes" id="UP001281410">
    <property type="component" value="Unassembled WGS sequence"/>
</dbReference>
<feature type="region of interest" description="Disordered" evidence="1">
    <location>
        <begin position="85"/>
        <end position="107"/>
    </location>
</feature>
<sequence length="288" mass="31940">MEGLVSTLVCIDTCKSNINNLADIIHGIDRKDVYLTGQSPRSPYDNSMRSAYMGEISQHGHSSEDYLLSPEDNSMRSAYVGEISPHGPDTEVGQTHIGPKRSIEGSGGRFNLSSKNSGTRFQFNLMTQQSLTERLKLGSSWLVMGSISESSRLQSRRKTTVIPGERASRPRICVKIENWRIKLGYYGKLVVNSIGRSGGLCILWDSNIDVVLLTYSQEHIHVSIKEIGRQTWRFTGFTVIQTEVNGSILGTLCAVWLGALQQKLEIALSLVHNPPYRIPGIRSQTSCP</sequence>
<dbReference type="EMBL" id="JANJYJ010000005">
    <property type="protein sequence ID" value="KAK3211636.1"/>
    <property type="molecule type" value="Genomic_DNA"/>
</dbReference>
<name>A0AAE0ADK0_9ROSI</name>